<feature type="compositionally biased region" description="Basic and acidic residues" evidence="3">
    <location>
        <begin position="839"/>
        <end position="855"/>
    </location>
</feature>
<reference evidence="5 6" key="1">
    <citation type="journal article" date="2020" name="IScience">
        <title>Genome Sequencing of the Endangered Kingdonia uniflora (Circaeasteraceae, Ranunculales) Reveals Potential Mechanisms of Evolutionary Specialization.</title>
        <authorList>
            <person name="Sun Y."/>
            <person name="Deng T."/>
            <person name="Zhang A."/>
            <person name="Moore M.J."/>
            <person name="Landis J.B."/>
            <person name="Lin N."/>
            <person name="Zhang H."/>
            <person name="Zhang X."/>
            <person name="Huang J."/>
            <person name="Zhang X."/>
            <person name="Sun H."/>
            <person name="Wang H."/>
        </authorList>
    </citation>
    <scope>NUCLEOTIDE SEQUENCE [LARGE SCALE GENOMIC DNA]</scope>
    <source>
        <strain evidence="5">TB1705</strain>
        <tissue evidence="5">Leaf</tissue>
    </source>
</reference>
<sequence>MAESLICTAETKKLVEGSLFQRRIEFHPARKPFLGFSNGGADFHLETLNPTSDFPNRSGTNVCSSSGLAVVKKVDGGGDIFEFGFDPELNFGVTVRRIGAGLQNLGNTCFLNSVLQCLTYTEPFAAYLQSGKHKSSCHTAGFCAMCAIQNHVKRALQSTGSILAPKDLVMNLRCISRNFRNARQEDAHEYMVNLLESMHKCCLPSGVPTESPSAYEKSLVHKIFGGRLRSQVKCMQCSYCSNTFDPFLDLSLEIAKADSVRKAMLHFTASEQLDGGEKQYHCERCKQKVKALKQLTVHKAPYVLSIHLKRFSSHSPGQKIDKKIAFDTHLDLKPFVSGSYDGDLKYTLYGVLVHAGWSTHSGHYYCYVRTSSGMWHSLDDNRVVQVSEKIVLAQKAYMLFYVRNRRNLIPRKPAEVARKENISPSSVSTTSMKETVPDCSLLEGLNTVSSLGVHEIVGLGRGSLEEPQLKEASIQKNEGPFMSEDTSVQVKDPVLIPSTNKAIPSQNLPKTLPEASFDIRKEPGLNPSPEAPASCQLLPECLVQSSLGDSGPSSHTIVATGSAENNPSHHGSRKKNNIPDAVLIDSGPEKVAKKEAKPELNSTMYETVGEAPCETISDLKTEKDSLIKLFSHLSTGSNQNEIFSSECTQSEQPGKNTVDKGLTSKKVGLIEASSQDKVLKQRKKDMKFSATVIPFDSKLLSGCVLSEQPGTNIVEKGLTSKKVGLVEASSQDKVLKPKKKVMKFSAGVIPFGSKLLFRKSLSLRKKKKLKRNKRISKELKDSTQDDLEPSTSEKTEMDALDLSHSRTKNVRSFPKRGKDYHDAENLRDSDVKSGMNTTEVDRETNTVTNKKEGDFRERLSQKNAVLATTELSPPLKSTSLTPAAQKQDPIKRDTSKEMNKALFNMLTRGSQSTIARWDGTHQVLGSNNAQDLRIGYVLDEWDEELDCGKKRKLRNKVEFGGPNPFQEVAMERVKMNKIRSGHQPLSIKKSKH</sequence>
<dbReference type="GO" id="GO:0005829">
    <property type="term" value="C:cytosol"/>
    <property type="evidence" value="ECO:0007669"/>
    <property type="project" value="TreeGrafter"/>
</dbReference>
<dbReference type="OrthoDB" id="420187at2759"/>
<accession>A0A7J7MJY7</accession>
<evidence type="ECO:0000259" key="4">
    <source>
        <dbReference type="PROSITE" id="PS50235"/>
    </source>
</evidence>
<proteinExistence type="inferred from homology"/>
<feature type="compositionally biased region" description="Basic and acidic residues" evidence="3">
    <location>
        <begin position="816"/>
        <end position="831"/>
    </location>
</feature>
<evidence type="ECO:0000256" key="1">
    <source>
        <dbReference type="ARBA" id="ARBA00009085"/>
    </source>
</evidence>
<feature type="compositionally biased region" description="Polar residues" evidence="3">
    <location>
        <begin position="546"/>
        <end position="569"/>
    </location>
</feature>
<feature type="region of interest" description="Disordered" evidence="3">
    <location>
        <begin position="776"/>
        <end position="855"/>
    </location>
</feature>
<gene>
    <name evidence="5" type="ORF">GIB67_035851</name>
</gene>
<feature type="region of interest" description="Disordered" evidence="3">
    <location>
        <begin position="546"/>
        <end position="581"/>
    </location>
</feature>
<dbReference type="EMBL" id="JACGCM010001441">
    <property type="protein sequence ID" value="KAF6155104.1"/>
    <property type="molecule type" value="Genomic_DNA"/>
</dbReference>
<dbReference type="Pfam" id="PF00443">
    <property type="entry name" value="UCH"/>
    <property type="match status" value="1"/>
</dbReference>
<comment type="catalytic activity">
    <reaction evidence="2">
        <text>Thiol-dependent hydrolysis of ester, thioester, amide, peptide and isopeptide bonds formed by the C-terminal Gly of ubiquitin (a 76-residue protein attached to proteins as an intracellular targeting signal).</text>
        <dbReference type="EC" id="3.4.19.12"/>
    </reaction>
</comment>
<feature type="compositionally biased region" description="Basic residues" evidence="3">
    <location>
        <begin position="805"/>
        <end position="815"/>
    </location>
</feature>
<dbReference type="PROSITE" id="PS00973">
    <property type="entry name" value="USP_2"/>
    <property type="match status" value="1"/>
</dbReference>
<organism evidence="5 6">
    <name type="scientific">Kingdonia uniflora</name>
    <dbReference type="NCBI Taxonomy" id="39325"/>
    <lineage>
        <taxon>Eukaryota</taxon>
        <taxon>Viridiplantae</taxon>
        <taxon>Streptophyta</taxon>
        <taxon>Embryophyta</taxon>
        <taxon>Tracheophyta</taxon>
        <taxon>Spermatophyta</taxon>
        <taxon>Magnoliopsida</taxon>
        <taxon>Ranunculales</taxon>
        <taxon>Circaeasteraceae</taxon>
        <taxon>Kingdonia</taxon>
    </lineage>
</organism>
<name>A0A7J7MJY7_9MAGN</name>
<dbReference type="InterPro" id="IPR001394">
    <property type="entry name" value="Peptidase_C19_UCH"/>
</dbReference>
<dbReference type="FunFam" id="3.90.70.10:FF:000078">
    <property type="entry name" value="Ubiquitin carboxyl-terminal hydrolase 23"/>
    <property type="match status" value="1"/>
</dbReference>
<dbReference type="InterPro" id="IPR028889">
    <property type="entry name" value="USP"/>
</dbReference>
<evidence type="ECO:0000313" key="6">
    <source>
        <dbReference type="Proteomes" id="UP000541444"/>
    </source>
</evidence>
<dbReference type="CDD" id="cd02661">
    <property type="entry name" value="Peptidase_C19E"/>
    <property type="match status" value="1"/>
</dbReference>
<comment type="function">
    <text evidence="2">Recognizes and hydrolyzes the peptide bond at the C-terminal Gly of ubiquitin. Involved in the processing of poly-ubiquitin precursors as well as that of ubiquitinated proteins.</text>
</comment>
<dbReference type="InterPro" id="IPR018200">
    <property type="entry name" value="USP_CS"/>
</dbReference>
<dbReference type="GO" id="GO:0016579">
    <property type="term" value="P:protein deubiquitination"/>
    <property type="evidence" value="ECO:0007669"/>
    <property type="project" value="InterPro"/>
</dbReference>
<feature type="domain" description="USP" evidence="4">
    <location>
        <begin position="100"/>
        <end position="404"/>
    </location>
</feature>
<evidence type="ECO:0000256" key="3">
    <source>
        <dbReference type="SAM" id="MobiDB-lite"/>
    </source>
</evidence>
<dbReference type="Gene3D" id="3.90.70.10">
    <property type="entry name" value="Cysteine proteinases"/>
    <property type="match status" value="1"/>
</dbReference>
<protein>
    <recommendedName>
        <fullName evidence="2">Ubiquitin carboxyl-terminal hydrolase</fullName>
        <ecNumber evidence="2">3.4.19.12</ecNumber>
    </recommendedName>
</protein>
<keyword evidence="6" id="KW-1185">Reference proteome</keyword>
<dbReference type="SUPFAM" id="SSF54001">
    <property type="entry name" value="Cysteine proteinases"/>
    <property type="match status" value="1"/>
</dbReference>
<dbReference type="AlphaFoldDB" id="A0A7J7MJY7"/>
<comment type="similarity">
    <text evidence="1 2">Belongs to the peptidase C19 family.</text>
</comment>
<keyword evidence="2" id="KW-0645">Protease</keyword>
<dbReference type="PROSITE" id="PS00972">
    <property type="entry name" value="USP_1"/>
    <property type="match status" value="1"/>
</dbReference>
<dbReference type="GO" id="GO:0004843">
    <property type="term" value="F:cysteine-type deubiquitinase activity"/>
    <property type="evidence" value="ECO:0007669"/>
    <property type="project" value="UniProtKB-UniRule"/>
</dbReference>
<evidence type="ECO:0000313" key="5">
    <source>
        <dbReference type="EMBL" id="KAF6155104.1"/>
    </source>
</evidence>
<comment type="caution">
    <text evidence="5">The sequence shown here is derived from an EMBL/GenBank/DDBJ whole genome shotgun (WGS) entry which is preliminary data.</text>
</comment>
<evidence type="ECO:0000256" key="2">
    <source>
        <dbReference type="RuleBase" id="RU366025"/>
    </source>
</evidence>
<keyword evidence="2" id="KW-0788">Thiol protease</keyword>
<dbReference type="Proteomes" id="UP000541444">
    <property type="component" value="Unassembled WGS sequence"/>
</dbReference>
<dbReference type="PROSITE" id="PS50235">
    <property type="entry name" value="USP_3"/>
    <property type="match status" value="1"/>
</dbReference>
<dbReference type="PANTHER" id="PTHR24006">
    <property type="entry name" value="UBIQUITIN CARBOXYL-TERMINAL HYDROLASE"/>
    <property type="match status" value="1"/>
</dbReference>
<dbReference type="InterPro" id="IPR038765">
    <property type="entry name" value="Papain-like_cys_pep_sf"/>
</dbReference>
<keyword evidence="2" id="KW-0833">Ubl conjugation pathway</keyword>
<dbReference type="PANTHER" id="PTHR24006:SF663">
    <property type="entry name" value="UBIQUITIN CARBOXYL-TERMINAL HYDROLASE 23"/>
    <property type="match status" value="1"/>
</dbReference>
<dbReference type="GO" id="GO:0005634">
    <property type="term" value="C:nucleus"/>
    <property type="evidence" value="ECO:0007669"/>
    <property type="project" value="TreeGrafter"/>
</dbReference>
<dbReference type="InterPro" id="IPR050164">
    <property type="entry name" value="Peptidase_C19"/>
</dbReference>
<feature type="compositionally biased region" description="Basic and acidic residues" evidence="3">
    <location>
        <begin position="791"/>
        <end position="804"/>
    </location>
</feature>
<keyword evidence="2" id="KW-0378">Hydrolase</keyword>
<dbReference type="EC" id="3.4.19.12" evidence="2"/>
<dbReference type="GO" id="GO:0006508">
    <property type="term" value="P:proteolysis"/>
    <property type="evidence" value="ECO:0007669"/>
    <property type="project" value="UniProtKB-KW"/>
</dbReference>